<dbReference type="RefSeq" id="WP_045934947.1">
    <property type="nucleotide sequence ID" value="NZ_KQ033885.1"/>
</dbReference>
<reference evidence="2 3" key="1">
    <citation type="submission" date="2014-12" db="EMBL/GenBank/DDBJ databases">
        <title>Comparative genomics of the lactic acid bacteria isolated from the honey bee gut.</title>
        <authorList>
            <person name="Ellegaard K.M."/>
            <person name="Tamarit D."/>
            <person name="Javelind E."/>
            <person name="Olofsson T."/>
            <person name="Andersson S.G."/>
            <person name="Vasquez A."/>
        </authorList>
    </citation>
    <scope>NUCLEOTIDE SEQUENCE [LARGE SCALE GENOMIC DNA]</scope>
    <source>
        <strain evidence="2 3">Bin7</strain>
    </source>
</reference>
<sequence length="243" mass="26707">MDERQDDQYGLSSDQEEALGVLASADPHAGQSKWTIFRQLPPDKRWPYFAQHFLPGILAAGLVLALLVSLVVTRLTRPPDPLISVQGFNMNAQEEGFDRLKQGFMRDRGIKDGRLVDMKATLTLNGQGYDDSAKALTQVTAGQINMVIAPTDLFPTLCRRGLVAKPSQGLKGDDLRRLASQGVLVDSKGRQVSNPSHAMGLDLSRSSRWRQVPDLPDHAILGLSNVADTATYVRAFVDYMDFG</sequence>
<name>A0A0F4L092_9BIFI</name>
<keyword evidence="1" id="KW-0812">Transmembrane</keyword>
<dbReference type="AlphaFoldDB" id="A0A0F4L092"/>
<gene>
    <name evidence="2" type="ORF">JF70_01770</name>
</gene>
<dbReference type="EMBL" id="JWMF01000003">
    <property type="protein sequence ID" value="KJY52095.1"/>
    <property type="molecule type" value="Genomic_DNA"/>
</dbReference>
<accession>A0A0F4L092</accession>
<proteinExistence type="predicted"/>
<feature type="transmembrane region" description="Helical" evidence="1">
    <location>
        <begin position="53"/>
        <end position="72"/>
    </location>
</feature>
<keyword evidence="1" id="KW-0472">Membrane</keyword>
<comment type="caution">
    <text evidence="2">The sequence shown here is derived from an EMBL/GenBank/DDBJ whole genome shotgun (WGS) entry which is preliminary data.</text>
</comment>
<keyword evidence="1" id="KW-1133">Transmembrane helix</keyword>
<dbReference type="Proteomes" id="UP000033567">
    <property type="component" value="Unassembled WGS sequence"/>
</dbReference>
<keyword evidence="3" id="KW-1185">Reference proteome</keyword>
<protein>
    <submittedName>
        <fullName evidence="2">Uncharacterized protein</fullName>
    </submittedName>
</protein>
<evidence type="ECO:0000256" key="1">
    <source>
        <dbReference type="SAM" id="Phobius"/>
    </source>
</evidence>
<evidence type="ECO:0000313" key="3">
    <source>
        <dbReference type="Proteomes" id="UP000033567"/>
    </source>
</evidence>
<dbReference type="PATRIC" id="fig|1684.5.peg.188"/>
<organism evidence="2 3">
    <name type="scientific">Bifidobacterium mellis</name>
    <dbReference type="NCBI Taxonomy" id="1293823"/>
    <lineage>
        <taxon>Bacteria</taxon>
        <taxon>Bacillati</taxon>
        <taxon>Actinomycetota</taxon>
        <taxon>Actinomycetes</taxon>
        <taxon>Bifidobacteriales</taxon>
        <taxon>Bifidobacteriaceae</taxon>
        <taxon>Bifidobacterium</taxon>
    </lineage>
</organism>
<evidence type="ECO:0000313" key="2">
    <source>
        <dbReference type="EMBL" id="KJY52095.1"/>
    </source>
</evidence>